<sequence length="316" mass="34503">MEGNRGHKRFRIESREGVYGPLQPKPANVPTPRQTGAQLGQFFKKRKKSGKSEKRANKSFEKPEQAVFENDAVRVRLVEQEEPRTTEKSAGRSLGQPRRRKLRNETKGLNRADWSLPRGDDSCDAIGNQSIQLEEFDQPPDSTSTPLLGSPLTRSLADSAGDVYADGSTNSFAVPRFLWPVGHQASVGASGPSGAPVLAPQVPQGPYITPVRFEPANARIVAPDGMVYVPSAGPLYVDPSWAATTRYAAPWPGPVDTNWALSPSPFMQHSALPQPPPPQQQHLRNKTRIDQERRKSSQSSSYKSSGGNATCHSSTT</sequence>
<protein>
    <submittedName>
        <fullName evidence="2">LAMI_0H02696g1_1</fullName>
    </submittedName>
</protein>
<accession>A0A1G4KE08</accession>
<keyword evidence="3" id="KW-1185">Reference proteome</keyword>
<name>A0A1G4KE08_9SACH</name>
<feature type="compositionally biased region" description="Basic and acidic residues" evidence="1">
    <location>
        <begin position="71"/>
        <end position="90"/>
    </location>
</feature>
<feature type="compositionally biased region" description="Basic and acidic residues" evidence="1">
    <location>
        <begin position="50"/>
        <end position="64"/>
    </location>
</feature>
<evidence type="ECO:0000256" key="1">
    <source>
        <dbReference type="SAM" id="MobiDB-lite"/>
    </source>
</evidence>
<reference evidence="3" key="1">
    <citation type="submission" date="2016-03" db="EMBL/GenBank/DDBJ databases">
        <authorList>
            <person name="Devillers H."/>
        </authorList>
    </citation>
    <scope>NUCLEOTIDE SEQUENCE [LARGE SCALE GENOMIC DNA]</scope>
</reference>
<organism evidence="2 3">
    <name type="scientific">Lachancea mirantina</name>
    <dbReference type="NCBI Taxonomy" id="1230905"/>
    <lineage>
        <taxon>Eukaryota</taxon>
        <taxon>Fungi</taxon>
        <taxon>Dikarya</taxon>
        <taxon>Ascomycota</taxon>
        <taxon>Saccharomycotina</taxon>
        <taxon>Saccharomycetes</taxon>
        <taxon>Saccharomycetales</taxon>
        <taxon>Saccharomycetaceae</taxon>
        <taxon>Lachancea</taxon>
    </lineage>
</organism>
<feature type="region of interest" description="Disordered" evidence="1">
    <location>
        <begin position="262"/>
        <end position="316"/>
    </location>
</feature>
<evidence type="ECO:0000313" key="2">
    <source>
        <dbReference type="EMBL" id="SCV02754.1"/>
    </source>
</evidence>
<feature type="compositionally biased region" description="Polar residues" evidence="1">
    <location>
        <begin position="306"/>
        <end position="316"/>
    </location>
</feature>
<feature type="compositionally biased region" description="Basic residues" evidence="1">
    <location>
        <begin position="1"/>
        <end position="10"/>
    </location>
</feature>
<dbReference type="Proteomes" id="UP000191024">
    <property type="component" value="Chromosome H"/>
</dbReference>
<dbReference type="AlphaFoldDB" id="A0A1G4KE08"/>
<proteinExistence type="predicted"/>
<dbReference type="EMBL" id="LT598468">
    <property type="protein sequence ID" value="SCV02754.1"/>
    <property type="molecule type" value="Genomic_DNA"/>
</dbReference>
<evidence type="ECO:0000313" key="3">
    <source>
        <dbReference type="Proteomes" id="UP000191024"/>
    </source>
</evidence>
<gene>
    <name evidence="2" type="ORF">LAMI_0H02696G</name>
</gene>
<dbReference type="OrthoDB" id="4035583at2759"/>
<feature type="region of interest" description="Disordered" evidence="1">
    <location>
        <begin position="1"/>
        <end position="153"/>
    </location>
</feature>